<accession>A0AAW0IYF4</accession>
<evidence type="ECO:0000313" key="1">
    <source>
        <dbReference type="EMBL" id="KAK7819417.1"/>
    </source>
</evidence>
<gene>
    <name evidence="1" type="ORF">CFP56_040401</name>
</gene>
<name>A0AAW0IYF4_QUESU</name>
<dbReference type="EMBL" id="PKMF04000785">
    <property type="protein sequence ID" value="KAK7819417.1"/>
    <property type="molecule type" value="Genomic_DNA"/>
</dbReference>
<organism evidence="1 2">
    <name type="scientific">Quercus suber</name>
    <name type="common">Cork oak</name>
    <dbReference type="NCBI Taxonomy" id="58331"/>
    <lineage>
        <taxon>Eukaryota</taxon>
        <taxon>Viridiplantae</taxon>
        <taxon>Streptophyta</taxon>
        <taxon>Embryophyta</taxon>
        <taxon>Tracheophyta</taxon>
        <taxon>Spermatophyta</taxon>
        <taxon>Magnoliopsida</taxon>
        <taxon>eudicotyledons</taxon>
        <taxon>Gunneridae</taxon>
        <taxon>Pentapetalae</taxon>
        <taxon>rosids</taxon>
        <taxon>fabids</taxon>
        <taxon>Fagales</taxon>
        <taxon>Fagaceae</taxon>
        <taxon>Quercus</taxon>
    </lineage>
</organism>
<evidence type="ECO:0000313" key="2">
    <source>
        <dbReference type="Proteomes" id="UP000237347"/>
    </source>
</evidence>
<proteinExistence type="predicted"/>
<dbReference type="Proteomes" id="UP000237347">
    <property type="component" value="Unassembled WGS sequence"/>
</dbReference>
<dbReference type="AlphaFoldDB" id="A0AAW0IYF4"/>
<keyword evidence="2" id="KW-1185">Reference proteome</keyword>
<comment type="caution">
    <text evidence="1">The sequence shown here is derived from an EMBL/GenBank/DDBJ whole genome shotgun (WGS) entry which is preliminary data.</text>
</comment>
<reference evidence="1 2" key="1">
    <citation type="journal article" date="2018" name="Sci. Data">
        <title>The draft genome sequence of cork oak.</title>
        <authorList>
            <person name="Ramos A.M."/>
            <person name="Usie A."/>
            <person name="Barbosa P."/>
            <person name="Barros P.M."/>
            <person name="Capote T."/>
            <person name="Chaves I."/>
            <person name="Simoes F."/>
            <person name="Abreu I."/>
            <person name="Carrasquinho I."/>
            <person name="Faro C."/>
            <person name="Guimaraes J.B."/>
            <person name="Mendonca D."/>
            <person name="Nobrega F."/>
            <person name="Rodrigues L."/>
            <person name="Saibo N.J.M."/>
            <person name="Varela M.C."/>
            <person name="Egas C."/>
            <person name="Matos J."/>
            <person name="Miguel C.M."/>
            <person name="Oliveira M.M."/>
            <person name="Ricardo C.P."/>
            <person name="Goncalves S."/>
        </authorList>
    </citation>
    <scope>NUCLEOTIDE SEQUENCE [LARGE SCALE GENOMIC DNA]</scope>
    <source>
        <strain evidence="2">cv. HL8</strain>
    </source>
</reference>
<sequence>MAKEVIHNMSNMKLTTKEEEVILVSDEGRKEEIESCNQSLVGKFLTCKLFNKKHRGWKREYRLLRWVLIYFNSSSGWNSTRKEFFEEGRGPLTIKHCC</sequence>
<protein>
    <submittedName>
        <fullName evidence="1">Uncharacterized protein</fullName>
    </submittedName>
</protein>